<sequence length="359" mass="40827">MWFLYLLVFTCHVFITDALDTSTVSPIENTTMTITTKQRLVPKEQNITVESNSDFCPFGSSFVPAKSCQKQQECQTPMRINAYCSEKGICCQEESEGSESLCYDKRLPLLGEPKCSSDSDCTQYGAVCKSKHCCPNFHYRSNEPLLPPTHFYVSNFSCVPGKPLPPGFQFSYCSDISKTVTYLGVVNSCGDIQNIHKYSKCHRDSDCYPGYICVRTIVEGMCFKNPEDCSNSPYYYIAVISCYLSFVLMLLYFFTRACYEHPLRISAKFPILTLQLYSVTKEAELQAYDIYGGEELSKMQIEHISKEAACRAWIENEKSSNAPALEHLLNWLGYVVQYSDDEETDEEEAANELEPEFIE</sequence>
<dbReference type="Proteomes" id="UP000230233">
    <property type="component" value="Chromosome V"/>
</dbReference>
<organism evidence="4 5">
    <name type="scientific">Caenorhabditis nigoni</name>
    <dbReference type="NCBI Taxonomy" id="1611254"/>
    <lineage>
        <taxon>Eukaryota</taxon>
        <taxon>Metazoa</taxon>
        <taxon>Ecdysozoa</taxon>
        <taxon>Nematoda</taxon>
        <taxon>Chromadorea</taxon>
        <taxon>Rhabditida</taxon>
        <taxon>Rhabditina</taxon>
        <taxon>Rhabditomorpha</taxon>
        <taxon>Rhabditoidea</taxon>
        <taxon>Rhabditidae</taxon>
        <taxon>Peloderinae</taxon>
        <taxon>Caenorhabditis</taxon>
    </lineage>
</organism>
<dbReference type="Pfam" id="PF01666">
    <property type="entry name" value="DX"/>
    <property type="match status" value="1"/>
</dbReference>
<evidence type="ECO:0000259" key="3">
    <source>
        <dbReference type="Pfam" id="PF01666"/>
    </source>
</evidence>
<dbReference type="InterPro" id="IPR002593">
    <property type="entry name" value="DX"/>
</dbReference>
<evidence type="ECO:0000313" key="4">
    <source>
        <dbReference type="EMBL" id="PIC27590.1"/>
    </source>
</evidence>
<feature type="transmembrane region" description="Helical" evidence="1">
    <location>
        <begin position="234"/>
        <end position="254"/>
    </location>
</feature>
<name>A0A2G5TJX3_9PELO</name>
<reference evidence="5" key="1">
    <citation type="submission" date="2017-10" db="EMBL/GenBank/DDBJ databases">
        <title>Rapid genome shrinkage in a self-fertile nematode reveals novel sperm competition proteins.</title>
        <authorList>
            <person name="Yin D."/>
            <person name="Schwarz E.M."/>
            <person name="Thomas C.G."/>
            <person name="Felde R.L."/>
            <person name="Korf I.F."/>
            <person name="Cutter A.D."/>
            <person name="Schartner C.M."/>
            <person name="Ralston E.J."/>
            <person name="Meyer B.J."/>
            <person name="Haag E.S."/>
        </authorList>
    </citation>
    <scope>NUCLEOTIDE SEQUENCE [LARGE SCALE GENOMIC DNA]</scope>
    <source>
        <strain evidence="5">JU1422</strain>
    </source>
</reference>
<dbReference type="OrthoDB" id="5820566at2759"/>
<keyword evidence="1" id="KW-1133">Transmembrane helix</keyword>
<feature type="signal peptide" evidence="2">
    <location>
        <begin position="1"/>
        <end position="18"/>
    </location>
</feature>
<gene>
    <name evidence="4" type="primary">Cni-W06H8.4</name>
    <name evidence="4" type="synonym">Cnig_chr_V.g19796</name>
    <name evidence="4" type="ORF">B9Z55_019796</name>
</gene>
<proteinExistence type="predicted"/>
<accession>A0A2G5TJX3</accession>
<evidence type="ECO:0000256" key="1">
    <source>
        <dbReference type="SAM" id="Phobius"/>
    </source>
</evidence>
<comment type="caution">
    <text evidence="4">The sequence shown here is derived from an EMBL/GenBank/DDBJ whole genome shotgun (WGS) entry which is preliminary data.</text>
</comment>
<feature type="chain" id="PRO_5013707356" description="Domain of unknown function DX domain-containing protein" evidence="2">
    <location>
        <begin position="19"/>
        <end position="359"/>
    </location>
</feature>
<keyword evidence="1" id="KW-0472">Membrane</keyword>
<keyword evidence="5" id="KW-1185">Reference proteome</keyword>
<evidence type="ECO:0000256" key="2">
    <source>
        <dbReference type="SAM" id="SignalP"/>
    </source>
</evidence>
<dbReference type="EMBL" id="PDUG01000005">
    <property type="protein sequence ID" value="PIC27590.1"/>
    <property type="molecule type" value="Genomic_DNA"/>
</dbReference>
<dbReference type="AlphaFoldDB" id="A0A2G5TJX3"/>
<keyword evidence="2" id="KW-0732">Signal</keyword>
<protein>
    <recommendedName>
        <fullName evidence="3">Domain of unknown function DX domain-containing protein</fullName>
    </recommendedName>
</protein>
<keyword evidence="1" id="KW-0812">Transmembrane</keyword>
<feature type="domain" description="Domain of unknown function DX" evidence="3">
    <location>
        <begin position="152"/>
        <end position="226"/>
    </location>
</feature>
<dbReference type="PANTHER" id="PTHR36157:SF2">
    <property type="entry name" value="DOMAIN OF UNKNOWN FUNCTION DX DOMAIN-CONTAINING PROTEIN"/>
    <property type="match status" value="1"/>
</dbReference>
<evidence type="ECO:0000313" key="5">
    <source>
        <dbReference type="Proteomes" id="UP000230233"/>
    </source>
</evidence>
<dbReference type="PANTHER" id="PTHR36157">
    <property type="entry name" value="PROTEIN CBG12671-RELATED"/>
    <property type="match status" value="1"/>
</dbReference>